<sequence>MERMRCAGGDTPLGFRGVVQEELEEELAAVSASGGPMRRRRRWGEEADDGYSASSTGGGGSSGCGSFGCDSPLAGFVRADGDPDTDLETDGVATPSSNGEHNAVHSSQFVFLPVFLLGWSATLQPLKRSSVLAEASAAFAEPHDEEGDEVLCGVVEGDWAQLQEPTKNPADRATGECLYQRRRSEAVLLQGRKGLKQRPASLDFGSGSPGFNGAPLSPGFVVGGVGLMNKGLVSSSFIRSDVFPSPRTPNYWRHRSSVFGYQKGWSSERVPLASKGNRRYPGSSMAFPFSNGRTLPSKWEDAERWIFSPNSSDVLEKTSFAPARRPKSKSGPLGPPGKFGGQYSSVSLLDNGRIGHLTANSPFLAGVLIPEHYCGEKDNIGRYMSRTAGEEASIGIGGKSCLANGGSHATQYNRVRRRLDTAIESSPSLPSTQASVQDEQVGITEDSASIITPIILRKDVATQTSPNLSRSSSPSVSTPFIHLLTTHQVREKENCFSDVIRDVHMDDRVTLTRWSKKHVTRASSKNSTNVIEVKKKTVESKSSSWELTEAKSISKVEREQEKITAWEHLQKAKAEAAIQKLVMKIEKKRSSSLDKIWNTLRSAQRRAQVMRETAAANQDEQSSGKAKRTSHLNKNGQISSLSGCFTCHAFYFDSAMGGQEKMVPRRKENPRFQNVAKVYEIIVFLLRGSKSIECSLAHTPP</sequence>
<evidence type="ECO:0000256" key="2">
    <source>
        <dbReference type="SAM" id="MobiDB-lite"/>
    </source>
</evidence>
<accession>A0A0E0ESY6</accession>
<feature type="region of interest" description="Disordered" evidence="2">
    <location>
        <begin position="78"/>
        <end position="100"/>
    </location>
</feature>
<dbReference type="Pfam" id="PF03763">
    <property type="entry name" value="Remorin_C"/>
    <property type="match status" value="1"/>
</dbReference>
<evidence type="ECO:0000313" key="4">
    <source>
        <dbReference type="EnsemblPlants" id="OMERI09G10130.4"/>
    </source>
</evidence>
<comment type="similarity">
    <text evidence="1">Belongs to the remorin family.</text>
</comment>
<evidence type="ECO:0000313" key="5">
    <source>
        <dbReference type="Proteomes" id="UP000008021"/>
    </source>
</evidence>
<reference evidence="4" key="1">
    <citation type="submission" date="2015-04" db="UniProtKB">
        <authorList>
            <consortium name="EnsemblPlants"/>
        </authorList>
    </citation>
    <scope>IDENTIFICATION</scope>
</reference>
<dbReference type="EnsemblPlants" id="OMERI09G10130.4">
    <property type="protein sequence ID" value="OMERI09G10130.4"/>
    <property type="gene ID" value="OMERI09G10130"/>
</dbReference>
<dbReference type="AlphaFoldDB" id="A0A0E0ESY6"/>
<feature type="domain" description="Remorin C-terminal" evidence="3">
    <location>
        <begin position="537"/>
        <end position="639"/>
    </location>
</feature>
<name>A0A0E0ESY6_9ORYZ</name>
<dbReference type="PANTHER" id="PTHR31471:SF13">
    <property type="entry name" value="REMORIN FAMILY PROTEIN"/>
    <property type="match status" value="1"/>
</dbReference>
<evidence type="ECO:0000259" key="3">
    <source>
        <dbReference type="Pfam" id="PF03763"/>
    </source>
</evidence>
<dbReference type="InterPro" id="IPR005516">
    <property type="entry name" value="Remorin_C"/>
</dbReference>
<dbReference type="Gramene" id="OMERI09G10130.4">
    <property type="protein sequence ID" value="OMERI09G10130.4"/>
    <property type="gene ID" value="OMERI09G10130"/>
</dbReference>
<dbReference type="STRING" id="40149.A0A0E0ESY6"/>
<dbReference type="eggNOG" id="ENOG502QUK1">
    <property type="taxonomic scope" value="Eukaryota"/>
</dbReference>
<organism evidence="4">
    <name type="scientific">Oryza meridionalis</name>
    <dbReference type="NCBI Taxonomy" id="40149"/>
    <lineage>
        <taxon>Eukaryota</taxon>
        <taxon>Viridiplantae</taxon>
        <taxon>Streptophyta</taxon>
        <taxon>Embryophyta</taxon>
        <taxon>Tracheophyta</taxon>
        <taxon>Spermatophyta</taxon>
        <taxon>Magnoliopsida</taxon>
        <taxon>Liliopsida</taxon>
        <taxon>Poales</taxon>
        <taxon>Poaceae</taxon>
        <taxon>BOP clade</taxon>
        <taxon>Oryzoideae</taxon>
        <taxon>Oryzeae</taxon>
        <taxon>Oryzinae</taxon>
        <taxon>Oryza</taxon>
    </lineage>
</organism>
<feature type="region of interest" description="Disordered" evidence="2">
    <location>
        <begin position="317"/>
        <end position="338"/>
    </location>
</feature>
<protein>
    <recommendedName>
        <fullName evidence="3">Remorin C-terminal domain-containing protein</fullName>
    </recommendedName>
</protein>
<keyword evidence="5" id="KW-1185">Reference proteome</keyword>
<feature type="compositionally biased region" description="Polar residues" evidence="2">
    <location>
        <begin position="615"/>
        <end position="624"/>
    </location>
</feature>
<dbReference type="Proteomes" id="UP000008021">
    <property type="component" value="Chromosome 9"/>
</dbReference>
<evidence type="ECO:0000256" key="1">
    <source>
        <dbReference type="ARBA" id="ARBA00005711"/>
    </source>
</evidence>
<feature type="region of interest" description="Disordered" evidence="2">
    <location>
        <begin position="611"/>
        <end position="632"/>
    </location>
</feature>
<dbReference type="PANTHER" id="PTHR31471">
    <property type="entry name" value="OS02G0116800 PROTEIN"/>
    <property type="match status" value="1"/>
</dbReference>
<feature type="region of interest" description="Disordered" evidence="2">
    <location>
        <begin position="29"/>
        <end position="63"/>
    </location>
</feature>
<reference evidence="4" key="2">
    <citation type="submission" date="2018-05" db="EMBL/GenBank/DDBJ databases">
        <title>OmerRS3 (Oryza meridionalis Reference Sequence Version 3).</title>
        <authorList>
            <person name="Zhang J."/>
            <person name="Kudrna D."/>
            <person name="Lee S."/>
            <person name="Talag J."/>
            <person name="Welchert J."/>
            <person name="Wing R.A."/>
        </authorList>
    </citation>
    <scope>NUCLEOTIDE SEQUENCE [LARGE SCALE GENOMIC DNA]</scope>
    <source>
        <strain evidence="4">cv. OR44</strain>
    </source>
</reference>
<proteinExistence type="inferred from homology"/>